<evidence type="ECO:0000256" key="3">
    <source>
        <dbReference type="ARBA" id="ARBA00011245"/>
    </source>
</evidence>
<dbReference type="PANTHER" id="PTHR30307:SF0">
    <property type="entry name" value="S-ADENOSYLMETHIONINE:TRNA RIBOSYLTRANSFERASE-ISOMERASE"/>
    <property type="match status" value="1"/>
</dbReference>
<dbReference type="Gene3D" id="3.40.1780.10">
    <property type="entry name" value="QueA-like"/>
    <property type="match status" value="1"/>
</dbReference>
<organism evidence="14 15">
    <name type="scientific">Tepidiforma thermophila (strain KCTC 52669 / CGMCC 1.13589 / G233)</name>
    <dbReference type="NCBI Taxonomy" id="2761530"/>
    <lineage>
        <taxon>Bacteria</taxon>
        <taxon>Bacillati</taxon>
        <taxon>Chloroflexota</taxon>
        <taxon>Tepidiformia</taxon>
        <taxon>Tepidiformales</taxon>
        <taxon>Tepidiformaceae</taxon>
        <taxon>Tepidiforma</taxon>
    </lineage>
</organism>
<reference evidence="14 15" key="1">
    <citation type="submission" date="2017-09" db="EMBL/GenBank/DDBJ databases">
        <title>Sequencing the genomes of two abundant thermophiles in Great Basin hot springs: Thermocrinis jamiesonii and novel Chloroflexi Thermoflexus hugenholtzii.</title>
        <authorList>
            <person name="Hedlund B."/>
        </authorList>
    </citation>
    <scope>NUCLEOTIDE SEQUENCE [LARGE SCALE GENOMIC DNA]</scope>
    <source>
        <strain evidence="14 15">G233</strain>
    </source>
</reference>
<dbReference type="NCBIfam" id="NF001140">
    <property type="entry name" value="PRK00147.1"/>
    <property type="match status" value="1"/>
</dbReference>
<dbReference type="EC" id="2.4.99.17" evidence="10 13"/>
<comment type="similarity">
    <text evidence="9 13">Belongs to the QueA family.</text>
</comment>
<evidence type="ECO:0000256" key="1">
    <source>
        <dbReference type="ARBA" id="ARBA00004496"/>
    </source>
</evidence>
<evidence type="ECO:0000256" key="11">
    <source>
        <dbReference type="ARBA" id="ARBA00069325"/>
    </source>
</evidence>
<comment type="subunit">
    <text evidence="3 13">Monomer.</text>
</comment>
<dbReference type="InterPro" id="IPR003699">
    <property type="entry name" value="QueA"/>
</dbReference>
<evidence type="ECO:0000256" key="13">
    <source>
        <dbReference type="HAMAP-Rule" id="MF_00113"/>
    </source>
</evidence>
<dbReference type="InterPro" id="IPR036100">
    <property type="entry name" value="QueA_sf"/>
</dbReference>
<evidence type="ECO:0000256" key="10">
    <source>
        <dbReference type="ARBA" id="ARBA00066503"/>
    </source>
</evidence>
<dbReference type="FunFam" id="3.40.1780.10:FF:000001">
    <property type="entry name" value="S-adenosylmethionine:tRNA ribosyltransferase-isomerase"/>
    <property type="match status" value="1"/>
</dbReference>
<dbReference type="Pfam" id="PF02547">
    <property type="entry name" value="Queuosine_synth"/>
    <property type="match status" value="1"/>
</dbReference>
<protein>
    <recommendedName>
        <fullName evidence="11 13">S-adenosylmethionine:tRNA ribosyltransferase-isomerase</fullName>
        <ecNumber evidence="10 13">2.4.99.17</ecNumber>
    </recommendedName>
    <alternativeName>
        <fullName evidence="12 13">Queuosine biosynthesis protein QueA</fullName>
    </alternativeName>
</protein>
<accession>A0A2A9HGT0</accession>
<dbReference type="RefSeq" id="WP_098503618.1">
    <property type="nucleotide sequence ID" value="NZ_PDJQ01000001.1"/>
</dbReference>
<comment type="catalytic activity">
    <reaction evidence="8 13">
        <text>7-aminomethyl-7-carbaguanosine(34) in tRNA + S-adenosyl-L-methionine = epoxyqueuosine(34) in tRNA + adenine + L-methionine + 2 H(+)</text>
        <dbReference type="Rhea" id="RHEA:32155"/>
        <dbReference type="Rhea" id="RHEA-COMP:10342"/>
        <dbReference type="Rhea" id="RHEA-COMP:18582"/>
        <dbReference type="ChEBI" id="CHEBI:15378"/>
        <dbReference type="ChEBI" id="CHEBI:16708"/>
        <dbReference type="ChEBI" id="CHEBI:57844"/>
        <dbReference type="ChEBI" id="CHEBI:59789"/>
        <dbReference type="ChEBI" id="CHEBI:82833"/>
        <dbReference type="ChEBI" id="CHEBI:194443"/>
        <dbReference type="EC" id="2.4.99.17"/>
    </reaction>
</comment>
<dbReference type="SUPFAM" id="SSF111337">
    <property type="entry name" value="QueA-like"/>
    <property type="match status" value="1"/>
</dbReference>
<evidence type="ECO:0000256" key="9">
    <source>
        <dbReference type="ARBA" id="ARBA00061210"/>
    </source>
</evidence>
<dbReference type="Proteomes" id="UP000223071">
    <property type="component" value="Unassembled WGS sequence"/>
</dbReference>
<gene>
    <name evidence="13" type="primary">queA</name>
    <name evidence="14" type="ORF">A9A59_1428</name>
</gene>
<dbReference type="InterPro" id="IPR042118">
    <property type="entry name" value="QueA_dom1"/>
</dbReference>
<dbReference type="AlphaFoldDB" id="A0A2A9HGT0"/>
<sequence>MRTDDFAYDLPDELIAQEPAEPRDSARLMVVDRAAGTIVHRVVRDLPELLRPGDLLVVNDTRVMAARLFGRREDTGGQVEILLVRPLTDTRWEVLMKPARRAAEGRRFVFDSHEGALAAVCAGRSGEAVVLEFERPFDPARVGEVPLPPYIRSFRGDPERYQTVYAREAKSAAAPTAGLHFTPELLERLRERGIERTAVTLEVGPGTFKPVNVDDPREFDLHAEHVTVPEEAAAAIQRARAEGRRVVAIGTTVVRTLEHVARECGEIRAYAGWTSLKILPGDAFLAVDVLMTNFHLPRSTLLMLVCAFAGYDLVMEAYRTAVRERYRFYSFGDAMLIL</sequence>
<dbReference type="Gene3D" id="2.40.10.240">
    <property type="entry name" value="QueA-like"/>
    <property type="match status" value="1"/>
</dbReference>
<dbReference type="GO" id="GO:0051075">
    <property type="term" value="F:S-adenosylmethionine:tRNA ribosyltransferase-isomerase activity"/>
    <property type="evidence" value="ECO:0007669"/>
    <property type="project" value="UniProtKB-EC"/>
</dbReference>
<keyword evidence="5 13" id="KW-0808">Transferase</keyword>
<dbReference type="GO" id="GO:0005737">
    <property type="term" value="C:cytoplasm"/>
    <property type="evidence" value="ECO:0007669"/>
    <property type="project" value="UniProtKB-SubCell"/>
</dbReference>
<evidence type="ECO:0000256" key="6">
    <source>
        <dbReference type="ARBA" id="ARBA00022691"/>
    </source>
</evidence>
<dbReference type="PANTHER" id="PTHR30307">
    <property type="entry name" value="S-ADENOSYLMETHIONINE:TRNA RIBOSYLTRANSFERASE-ISOMERASE"/>
    <property type="match status" value="1"/>
</dbReference>
<evidence type="ECO:0000256" key="4">
    <source>
        <dbReference type="ARBA" id="ARBA00022490"/>
    </source>
</evidence>
<keyword evidence="14" id="KW-0413">Isomerase</keyword>
<comment type="caution">
    <text evidence="14">The sequence shown here is derived from an EMBL/GenBank/DDBJ whole genome shotgun (WGS) entry which is preliminary data.</text>
</comment>
<dbReference type="UniPathway" id="UPA00392"/>
<evidence type="ECO:0000256" key="7">
    <source>
        <dbReference type="ARBA" id="ARBA00022785"/>
    </source>
</evidence>
<name>A0A2A9HGT0_TEPT2</name>
<evidence type="ECO:0000256" key="5">
    <source>
        <dbReference type="ARBA" id="ARBA00022679"/>
    </source>
</evidence>
<evidence type="ECO:0000256" key="12">
    <source>
        <dbReference type="ARBA" id="ARBA00076160"/>
    </source>
</evidence>
<proteinExistence type="inferred from homology"/>
<keyword evidence="7 13" id="KW-0671">Queuosine biosynthesis</keyword>
<evidence type="ECO:0000313" key="15">
    <source>
        <dbReference type="Proteomes" id="UP000223071"/>
    </source>
</evidence>
<dbReference type="InterPro" id="IPR042119">
    <property type="entry name" value="QueA_dom2"/>
</dbReference>
<evidence type="ECO:0000256" key="2">
    <source>
        <dbReference type="ARBA" id="ARBA00004691"/>
    </source>
</evidence>
<comment type="subcellular location">
    <subcellularLocation>
        <location evidence="1 13">Cytoplasm</location>
    </subcellularLocation>
</comment>
<dbReference type="NCBIfam" id="TIGR00113">
    <property type="entry name" value="queA"/>
    <property type="match status" value="1"/>
</dbReference>
<dbReference type="EMBL" id="PDJQ01000001">
    <property type="protein sequence ID" value="PFG74215.1"/>
    <property type="molecule type" value="Genomic_DNA"/>
</dbReference>
<keyword evidence="4 13" id="KW-0963">Cytoplasm</keyword>
<evidence type="ECO:0000313" key="14">
    <source>
        <dbReference type="EMBL" id="PFG74215.1"/>
    </source>
</evidence>
<comment type="function">
    <text evidence="13">Transfers and isomerizes the ribose moiety from AdoMet to the 7-aminomethyl group of 7-deazaguanine (preQ1-tRNA) to give epoxyqueuosine (oQ-tRNA).</text>
</comment>
<dbReference type="HAMAP" id="MF_00113">
    <property type="entry name" value="QueA"/>
    <property type="match status" value="1"/>
</dbReference>
<keyword evidence="6 13" id="KW-0949">S-adenosyl-L-methionine</keyword>
<comment type="pathway">
    <text evidence="2 13">tRNA modification; tRNA-queuosine biosynthesis.</text>
</comment>
<keyword evidence="15" id="KW-1185">Reference proteome</keyword>
<dbReference type="GO" id="GO:0008616">
    <property type="term" value="P:tRNA queuosine(34) biosynthetic process"/>
    <property type="evidence" value="ECO:0007669"/>
    <property type="project" value="UniProtKB-UniRule"/>
</dbReference>
<evidence type="ECO:0000256" key="8">
    <source>
        <dbReference type="ARBA" id="ARBA00052751"/>
    </source>
</evidence>